<evidence type="ECO:0008006" key="3">
    <source>
        <dbReference type="Google" id="ProtNLM"/>
    </source>
</evidence>
<accession>A0ABY4IXL1</accession>
<sequence>MTLIVANIYDGDRVSIVSDTEVTWDPGTTTAPPGTIAKIVILRRGLAIGISGPYPEQRIRDVISVRGQPLAEIVEMLEQDTHAGFVIASLEPAQLITVVGGEVNDRTSIGQAWTGDRAAYSTYQSKFLTEWVGKKEMDVPFRQMSAMSFQTSFALHDTVGGHTVRVDSDVSGFLFVPDSRVVVGGTIHTTIYFAGSGATPGAFGLFDANRGFGRLFLHEAPDTPVEVLVSSPESFRREALERYKQELLHARPLFSRV</sequence>
<proteinExistence type="predicted"/>
<evidence type="ECO:0000313" key="1">
    <source>
        <dbReference type="EMBL" id="UPL17494.1"/>
    </source>
</evidence>
<reference evidence="1 2" key="1">
    <citation type="submission" date="2021-06" db="EMBL/GenBank/DDBJ databases">
        <title>Genome-based taxonomic framework of Microbacterium strains isolated from marine environment, the description of four new species and reclassification of four preexisting species.</title>
        <authorList>
            <person name="Lee S.D."/>
            <person name="Kim S.-M."/>
            <person name="Byeon Y.-S."/>
            <person name="Yang H.L."/>
            <person name="Kim I.S."/>
        </authorList>
    </citation>
    <scope>NUCLEOTIDE SEQUENCE [LARGE SCALE GENOMIC DNA]</scope>
    <source>
        <strain evidence="1 2">KSW4-10</strain>
    </source>
</reference>
<evidence type="ECO:0000313" key="2">
    <source>
        <dbReference type="Proteomes" id="UP000830631"/>
    </source>
</evidence>
<dbReference type="RefSeq" id="WP_261812501.1">
    <property type="nucleotide sequence ID" value="NZ_CP078078.1"/>
</dbReference>
<gene>
    <name evidence="1" type="ORF">KV397_06880</name>
</gene>
<name>A0ABY4IXL1_9MICO</name>
<dbReference type="EMBL" id="CP078078">
    <property type="protein sequence ID" value="UPL17494.1"/>
    <property type="molecule type" value="Genomic_DNA"/>
</dbReference>
<keyword evidence="2" id="KW-1185">Reference proteome</keyword>
<organism evidence="1 2">
    <name type="scientific">Microbacterium aurugineum</name>
    <dbReference type="NCBI Taxonomy" id="2851642"/>
    <lineage>
        <taxon>Bacteria</taxon>
        <taxon>Bacillati</taxon>
        <taxon>Actinomycetota</taxon>
        <taxon>Actinomycetes</taxon>
        <taxon>Micrococcales</taxon>
        <taxon>Microbacteriaceae</taxon>
        <taxon>Microbacterium</taxon>
    </lineage>
</organism>
<dbReference type="Proteomes" id="UP000830631">
    <property type="component" value="Chromosome"/>
</dbReference>
<protein>
    <recommendedName>
        <fullName evidence="3">DUF4429 domain-containing protein</fullName>
    </recommendedName>
</protein>